<proteinExistence type="predicted"/>
<organism evidence="1 2">
    <name type="scientific">Nocardia caishijiensis</name>
    <dbReference type="NCBI Taxonomy" id="184756"/>
    <lineage>
        <taxon>Bacteria</taxon>
        <taxon>Bacillati</taxon>
        <taxon>Actinomycetota</taxon>
        <taxon>Actinomycetes</taxon>
        <taxon>Mycobacteriales</taxon>
        <taxon>Nocardiaceae</taxon>
        <taxon>Nocardia</taxon>
    </lineage>
</organism>
<reference evidence="1 2" key="1">
    <citation type="submission" date="2019-07" db="EMBL/GenBank/DDBJ databases">
        <title>Genomic Encyclopedia of Type Strains, Phase IV (KMG-IV): sequencing the most valuable type-strain genomes for metagenomic binning, comparative biology and taxonomic classification.</title>
        <authorList>
            <person name="Goeker M."/>
        </authorList>
    </citation>
    <scope>NUCLEOTIDE SEQUENCE [LARGE SCALE GENOMIC DNA]</scope>
    <source>
        <strain evidence="1 2">DSM 44831</strain>
    </source>
</reference>
<dbReference type="EMBL" id="VMSD01000001">
    <property type="protein sequence ID" value="KAF0849152.1"/>
    <property type="molecule type" value="Genomic_DNA"/>
</dbReference>
<dbReference type="Proteomes" id="UP000798951">
    <property type="component" value="Unassembled WGS sequence"/>
</dbReference>
<name>A0ABQ6YTL1_9NOCA</name>
<evidence type="ECO:0000313" key="1">
    <source>
        <dbReference type="EMBL" id="KAF0849152.1"/>
    </source>
</evidence>
<comment type="caution">
    <text evidence="1">The sequence shown here is derived from an EMBL/GenBank/DDBJ whole genome shotgun (WGS) entry which is preliminary data.</text>
</comment>
<protein>
    <submittedName>
        <fullName evidence="1">Uncharacterized protein</fullName>
    </submittedName>
</protein>
<sequence>MRFAEWKFRERAGFVVLGGGWQRPAAGQGAWFGALGEAGWFGAWGELGCRVVGVGPIGRITSVGCCAHRDQSWYFGAGGVASPSVDSQRRWMRVQVPSERMRSRVALTKRTRSSSPLGMPMP</sequence>
<evidence type="ECO:0000313" key="2">
    <source>
        <dbReference type="Proteomes" id="UP000798951"/>
    </source>
</evidence>
<accession>A0ABQ6YTL1</accession>
<keyword evidence="2" id="KW-1185">Reference proteome</keyword>
<gene>
    <name evidence="1" type="ORF">FNL39_101588</name>
</gene>